<protein>
    <submittedName>
        <fullName evidence="3">BHLF1</fullName>
    </submittedName>
</protein>
<gene>
    <name evidence="3" type="primary">BHLF1</name>
</gene>
<evidence type="ECO:0000256" key="1">
    <source>
        <dbReference type="SAM" id="MobiDB-lite"/>
    </source>
</evidence>
<dbReference type="EMBL" id="KF992570">
    <property type="protein sequence ID" value="AIE88889.1"/>
    <property type="molecule type" value="Genomic_DNA"/>
</dbReference>
<proteinExistence type="predicted"/>
<sequence length="20" mass="2102">MLRVPALTPGFGNESNTQLG</sequence>
<dbReference type="EMBL" id="KF992569">
    <property type="protein sequence ID" value="AIE88811.1"/>
    <property type="molecule type" value="Genomic_DNA"/>
</dbReference>
<accession>A0A075FG54</accession>
<reference evidence="3" key="1">
    <citation type="journal article" date="2014" name="J. Virol.">
        <title>Genomic diversity of epstein-barr virus genomes isolated from primary nasopharyngeal carcinoma biopsy samples.</title>
        <authorList>
            <person name="Kwok H."/>
            <person name="Wu C.W."/>
            <person name="Palser A.L."/>
            <person name="Kellam P."/>
            <person name="Sham P.C."/>
            <person name="Kwong D.L."/>
            <person name="Chiang A.K."/>
        </authorList>
    </citation>
    <scope>NUCLEOTIDE SEQUENCE</scope>
    <source>
        <strain evidence="2">HKNPC7</strain>
        <strain evidence="3">HKNPC8</strain>
    </source>
</reference>
<name>A0A075FG54_EBVG</name>
<evidence type="ECO:0000313" key="2">
    <source>
        <dbReference type="EMBL" id="AIE88811.1"/>
    </source>
</evidence>
<organismHost>
    <name type="scientific">Homo sapiens</name>
    <name type="common">Human</name>
    <dbReference type="NCBI Taxonomy" id="9606"/>
</organismHost>
<organism evidence="3">
    <name type="scientific">Epstein-Barr virus (strain GD1)</name>
    <name type="common">HHV-4</name>
    <name type="synonym">Human gammaherpesvirus 4</name>
    <dbReference type="NCBI Taxonomy" id="10376"/>
    <lineage>
        <taxon>Viruses</taxon>
        <taxon>Duplodnaviria</taxon>
        <taxon>Heunggongvirae</taxon>
        <taxon>Peploviricota</taxon>
        <taxon>Herviviricetes</taxon>
        <taxon>Herpesvirales</taxon>
        <taxon>Orthoherpesviridae</taxon>
        <taxon>Gammaherpesvirinae</taxon>
        <taxon>Lymphocryptovirus</taxon>
        <taxon>Lymphocryptovirus humangamma4</taxon>
    </lineage>
</organism>
<feature type="region of interest" description="Disordered" evidence="1">
    <location>
        <begin position="1"/>
        <end position="20"/>
    </location>
</feature>
<evidence type="ECO:0000313" key="3">
    <source>
        <dbReference type="EMBL" id="AIE88889.1"/>
    </source>
</evidence>